<dbReference type="Proteomes" id="UP000773614">
    <property type="component" value="Unassembled WGS sequence"/>
</dbReference>
<accession>A0A964WRS9</accession>
<evidence type="ECO:0000313" key="2">
    <source>
        <dbReference type="EMBL" id="MYZ46234.1"/>
    </source>
</evidence>
<evidence type="ECO:0000313" key="3">
    <source>
        <dbReference type="Proteomes" id="UP000773614"/>
    </source>
</evidence>
<dbReference type="AlphaFoldDB" id="A0A964WRS9"/>
<comment type="caution">
    <text evidence="2">The sequence shown here is derived from an EMBL/GenBank/DDBJ whole genome shotgun (WGS) entry which is preliminary data.</text>
</comment>
<name>A0A964WRS9_9HYPH</name>
<proteinExistence type="predicted"/>
<dbReference type="OrthoDB" id="505641at2"/>
<gene>
    <name evidence="2" type="ORF">E4O86_00645</name>
</gene>
<reference evidence="2" key="1">
    <citation type="submission" date="2019-03" db="EMBL/GenBank/DDBJ databases">
        <title>Afifella sp. nov., isolated from activated sludge.</title>
        <authorList>
            <person name="Li Q."/>
            <person name="Liu Y."/>
        </authorList>
    </citation>
    <scope>NUCLEOTIDE SEQUENCE</scope>
    <source>
        <strain evidence="2">L72</strain>
    </source>
</reference>
<sequence length="771" mass="82650">MPGERLSSGPVHIHAYVARISVRAGEALDVMVSAAGTSEVEAQLVRLLHGDVHPAGPGFREEEIDCPANGRLAVSWRDVPRGNVLRGTDAGGALLPQERFTLWAYIHPALPGAGVQTLVSYLRDGGEPAGYALCLDEQGCLAFFRHDAQGWRRVLGQPQPVLAHCWYLVTADIDPAGGQVVLASRHLPGRANGLWSRAVPRQDPPDAAGPLEAWTAAPGPGTVLVGGRPAEGGPIECLYNGKIDRFGLIRGGADKGVREALAAGTPLEAARTLAFWDTTAGYGPGGIGDVVRDLGPSSLDLVGVNRPVRGQTGWNWDGCVDSFRLAPEQYGGIEFHDDALADCLWPPTVTLQLSADLRSGVYALRLRHGGVTERAVFCVRPARRSAPICFLLPTATYMAYANGPRSMEGDIGQALMGRSPILARADIEACENNYLFGLSAYDVHRDGAGVCYTSYRRPIFTMQPDYRFPGVAAPWGLGADLSIIAWLEQSGHAYDVITDEDLDREGRAALDGYRVLITGSHAEYASEPMLDAIEDFSAGGGRILYLSGNGLYWVVAFRPEEPWVMEIRRREAGSRAWQCRPGEGYLVTTGEPGGLWRHRNRAPQKLVGVGFASEGMDISVPFRRMPASFAPEVAWILEGVEGELIGDFGLIHGGVVGLEIDRYDAALGSPPGAVVLASSEPLTSNWPLVQEEIFFSHPGLGGDEHPQVRCDMVYFRTANGGAVFSASSIAWAGALPWNDFDNAVSRIMANVVNGFLSDGGLPDITGAADAR</sequence>
<dbReference type="Pfam" id="PF20254">
    <property type="entry name" value="DMFA2_C"/>
    <property type="match status" value="1"/>
</dbReference>
<organism evidence="2 3">
    <name type="scientific">Propylenella binzhouense</name>
    <dbReference type="NCBI Taxonomy" id="2555902"/>
    <lineage>
        <taxon>Bacteria</taxon>
        <taxon>Pseudomonadati</taxon>
        <taxon>Pseudomonadota</taxon>
        <taxon>Alphaproteobacteria</taxon>
        <taxon>Hyphomicrobiales</taxon>
        <taxon>Propylenellaceae</taxon>
        <taxon>Propylenella</taxon>
    </lineage>
</organism>
<keyword evidence="3" id="KW-1185">Reference proteome</keyword>
<dbReference type="InterPro" id="IPR046540">
    <property type="entry name" value="DMFA2_C"/>
</dbReference>
<evidence type="ECO:0000259" key="1">
    <source>
        <dbReference type="Pfam" id="PF20254"/>
    </source>
</evidence>
<feature type="domain" description="N,N-dimethylformamidase beta subunit-like C-terminal" evidence="1">
    <location>
        <begin position="312"/>
        <end position="740"/>
    </location>
</feature>
<dbReference type="EMBL" id="SPKJ01000001">
    <property type="protein sequence ID" value="MYZ46234.1"/>
    <property type="molecule type" value="Genomic_DNA"/>
</dbReference>
<protein>
    <submittedName>
        <fullName evidence="2">LamG domain-containing protein</fullName>
    </submittedName>
</protein>